<comment type="caution">
    <text evidence="2">The sequence shown here is derived from an EMBL/GenBank/DDBJ whole genome shotgun (WGS) entry which is preliminary data.</text>
</comment>
<keyword evidence="3" id="KW-1185">Reference proteome</keyword>
<organism evidence="2 3">
    <name type="scientific">Pythium insidiosum</name>
    <name type="common">Pythiosis disease agent</name>
    <dbReference type="NCBI Taxonomy" id="114742"/>
    <lineage>
        <taxon>Eukaryota</taxon>
        <taxon>Sar</taxon>
        <taxon>Stramenopiles</taxon>
        <taxon>Oomycota</taxon>
        <taxon>Peronosporomycetes</taxon>
        <taxon>Pythiales</taxon>
        <taxon>Pythiaceae</taxon>
        <taxon>Pythium</taxon>
    </lineage>
</organism>
<gene>
    <name evidence="2" type="ORF">P43SY_004329</name>
</gene>
<reference evidence="2" key="1">
    <citation type="submission" date="2021-12" db="EMBL/GenBank/DDBJ databases">
        <title>Prjna785345.</title>
        <authorList>
            <person name="Rujirawat T."/>
            <person name="Krajaejun T."/>
        </authorList>
    </citation>
    <scope>NUCLEOTIDE SEQUENCE</scope>
    <source>
        <strain evidence="2">Pi057C3</strain>
    </source>
</reference>
<feature type="transmembrane region" description="Helical" evidence="1">
    <location>
        <begin position="103"/>
        <end position="123"/>
    </location>
</feature>
<protein>
    <submittedName>
        <fullName evidence="2">Uncharacterized protein</fullName>
    </submittedName>
</protein>
<name>A0AAD5LY91_PYTIN</name>
<keyword evidence="1" id="KW-0812">Transmembrane</keyword>
<evidence type="ECO:0000313" key="2">
    <source>
        <dbReference type="EMBL" id="KAJ0396487.1"/>
    </source>
</evidence>
<evidence type="ECO:0000256" key="1">
    <source>
        <dbReference type="SAM" id="Phobius"/>
    </source>
</evidence>
<accession>A0AAD5LY91</accession>
<sequence length="163" mass="18482">MADAVQSVAVGLLLGGIILAVFSRFPGEPLDIAREDDEHKPVPVSDRELEERRREVELVASQLKVDKLQQLLGLEKDKIEAMVEQAKRDAIQGRMPPAQAPSYARWLDTAFFLIIIALIYVVLRVEYRLDILQVVALAFPREAEVIRRILTLPRQLESTWKAV</sequence>
<dbReference type="AlphaFoldDB" id="A0AAD5LY91"/>
<dbReference type="Proteomes" id="UP001209570">
    <property type="component" value="Unassembled WGS sequence"/>
</dbReference>
<dbReference type="EMBL" id="JAKCXM010000293">
    <property type="protein sequence ID" value="KAJ0396487.1"/>
    <property type="molecule type" value="Genomic_DNA"/>
</dbReference>
<evidence type="ECO:0000313" key="3">
    <source>
        <dbReference type="Proteomes" id="UP001209570"/>
    </source>
</evidence>
<proteinExistence type="predicted"/>
<feature type="transmembrane region" description="Helical" evidence="1">
    <location>
        <begin position="7"/>
        <end position="25"/>
    </location>
</feature>
<keyword evidence="1" id="KW-1133">Transmembrane helix</keyword>
<keyword evidence="1" id="KW-0472">Membrane</keyword>